<dbReference type="EMBL" id="CP098611">
    <property type="protein sequence ID" value="USR89276.1"/>
    <property type="molecule type" value="Genomic_DNA"/>
</dbReference>
<reference evidence="2" key="1">
    <citation type="submission" date="2022-06" db="EMBL/GenBank/DDBJ databases">
        <title>Genome sequence of Phormidium yuhuli AB48 isolated from an industrial photobioreactor environment.</title>
        <authorList>
            <person name="Qiu Y."/>
            <person name="Noonan A.J.C."/>
            <person name="Dofher K."/>
            <person name="Koch M."/>
            <person name="Kieft B."/>
            <person name="Lin X."/>
            <person name="Ziels R.M."/>
            <person name="Hallam S.J."/>
        </authorList>
    </citation>
    <scope>NUCLEOTIDE SEQUENCE</scope>
    <source>
        <strain evidence="2">AB48</strain>
    </source>
</reference>
<protein>
    <submittedName>
        <fullName evidence="2">Uncharacterized protein</fullName>
    </submittedName>
</protein>
<dbReference type="RefSeq" id="WP_252659359.1">
    <property type="nucleotide sequence ID" value="NZ_CP098611.1"/>
</dbReference>
<feature type="transmembrane region" description="Helical" evidence="1">
    <location>
        <begin position="21"/>
        <end position="43"/>
    </location>
</feature>
<name>A0ABY5ALK9_9CYAN</name>
<evidence type="ECO:0000256" key="1">
    <source>
        <dbReference type="SAM" id="Phobius"/>
    </source>
</evidence>
<accession>A0ABY5ALK9</accession>
<keyword evidence="1" id="KW-1133">Transmembrane helix</keyword>
<gene>
    <name evidence="2" type="ORF">NEA10_10245</name>
</gene>
<keyword evidence="3" id="KW-1185">Reference proteome</keyword>
<keyword evidence="1" id="KW-0472">Membrane</keyword>
<evidence type="ECO:0000313" key="3">
    <source>
        <dbReference type="Proteomes" id="UP001056708"/>
    </source>
</evidence>
<sequence>MKPRQRKKHKLKQHRSLWFEKLMALVAILDVGLVLFDLSYISWRDLYFRYGPQALHQWYDPIKGIEPHRDTVLYLDTVDELMEQVAATGIQSDEVVPLLDELGDRSDMMVDQNPFQLADKTGDLERIKNRMRDRLNNESAKDSFRQFWSQEHLTPASWRREMDFFESQIRPYIEANYFRSISIRGTFTDRFWMIDAWFILIFSLEFLARTWTISRRINIPWREAWLLRWYDVFFLIPFSGLGFPVLALSRFIPLSFRLDQSNLIDLKPLRRKINQGLVAALAGEITETVVVRVIDRLQDAIENDGVVNLIKGSGREYIVLNNRNEMEVLSQQLVRMSLYEVFPEIKPDLDALLLHSMTNSMKEIPLYQNLKNLPGMQDQPEELAREIIGRSTDGLHDILKGMVEDPVGAELFNHMVQNFTKVMQKEIGKPDNATEIQTLLSDFLEEMKINYFRREEIEDVEDFESIIEETRQLREAAQKK</sequence>
<evidence type="ECO:0000313" key="2">
    <source>
        <dbReference type="EMBL" id="USR89276.1"/>
    </source>
</evidence>
<organism evidence="2 3">
    <name type="scientific">Phormidium yuhuli AB48</name>
    <dbReference type="NCBI Taxonomy" id="2940671"/>
    <lineage>
        <taxon>Bacteria</taxon>
        <taxon>Bacillati</taxon>
        <taxon>Cyanobacteriota</taxon>
        <taxon>Cyanophyceae</taxon>
        <taxon>Oscillatoriophycideae</taxon>
        <taxon>Oscillatoriales</taxon>
        <taxon>Oscillatoriaceae</taxon>
        <taxon>Phormidium</taxon>
        <taxon>Phormidium yuhuli</taxon>
    </lineage>
</organism>
<keyword evidence="1" id="KW-0812">Transmembrane</keyword>
<feature type="transmembrane region" description="Helical" evidence="1">
    <location>
        <begin position="191"/>
        <end position="208"/>
    </location>
</feature>
<dbReference type="Proteomes" id="UP001056708">
    <property type="component" value="Chromosome"/>
</dbReference>
<proteinExistence type="predicted"/>
<feature type="transmembrane region" description="Helical" evidence="1">
    <location>
        <begin position="229"/>
        <end position="252"/>
    </location>
</feature>